<dbReference type="InterPro" id="IPR019734">
    <property type="entry name" value="TPR_rpt"/>
</dbReference>
<dbReference type="AlphaFoldDB" id="A0A0G2JA06"/>
<dbReference type="VEuPathDB" id="FungiDB:EMCG_09214"/>
<dbReference type="PANTHER" id="PTHR46014">
    <property type="entry name" value="TETRATRICOPEPTIDE REPEAT PROTEIN 1"/>
    <property type="match status" value="1"/>
</dbReference>
<evidence type="ECO:0000313" key="2">
    <source>
        <dbReference type="EMBL" id="KKZ64896.1"/>
    </source>
</evidence>
<protein>
    <recommendedName>
        <fullName evidence="4">Tetratricopeptide repeat protein 1</fullName>
    </recommendedName>
</protein>
<organism evidence="2 3">
    <name type="scientific">[Emmonsia] crescens</name>
    <dbReference type="NCBI Taxonomy" id="73230"/>
    <lineage>
        <taxon>Eukaryota</taxon>
        <taxon>Fungi</taxon>
        <taxon>Dikarya</taxon>
        <taxon>Ascomycota</taxon>
        <taxon>Pezizomycotina</taxon>
        <taxon>Eurotiomycetes</taxon>
        <taxon>Eurotiomycetidae</taxon>
        <taxon>Onygenales</taxon>
        <taxon>Ajellomycetaceae</taxon>
        <taxon>Emergomyces</taxon>
    </lineage>
</organism>
<dbReference type="SUPFAM" id="SSF48452">
    <property type="entry name" value="TPR-like"/>
    <property type="match status" value="1"/>
</dbReference>
<dbReference type="OrthoDB" id="1872379at2759"/>
<evidence type="ECO:0000256" key="1">
    <source>
        <dbReference type="SAM" id="MobiDB-lite"/>
    </source>
</evidence>
<dbReference type="EMBL" id="LCZI01000729">
    <property type="protein sequence ID" value="KKZ64896.1"/>
    <property type="molecule type" value="Genomic_DNA"/>
</dbReference>
<evidence type="ECO:0008006" key="4">
    <source>
        <dbReference type="Google" id="ProtNLM"/>
    </source>
</evidence>
<dbReference type="InterPro" id="IPR052769">
    <property type="entry name" value="TPR_domain_protein"/>
</dbReference>
<dbReference type="Proteomes" id="UP000034164">
    <property type="component" value="Unassembled WGS sequence"/>
</dbReference>
<comment type="caution">
    <text evidence="2">The sequence shown here is derived from an EMBL/GenBank/DDBJ whole genome shotgun (WGS) entry which is preliminary data.</text>
</comment>
<accession>A0A0G2JA06</accession>
<dbReference type="PANTHER" id="PTHR46014:SF1">
    <property type="entry name" value="TETRATRICOPEPTIDE REPEAT PROTEIN 1"/>
    <property type="match status" value="1"/>
</dbReference>
<feature type="region of interest" description="Disordered" evidence="1">
    <location>
        <begin position="1"/>
        <end position="44"/>
    </location>
</feature>
<feature type="compositionally biased region" description="Basic and acidic residues" evidence="1">
    <location>
        <begin position="1"/>
        <end position="11"/>
    </location>
</feature>
<proteinExistence type="predicted"/>
<dbReference type="SMART" id="SM00028">
    <property type="entry name" value="TPR"/>
    <property type="match status" value="2"/>
</dbReference>
<dbReference type="Gene3D" id="1.25.40.10">
    <property type="entry name" value="Tetratricopeptide repeat domain"/>
    <property type="match status" value="1"/>
</dbReference>
<dbReference type="InterPro" id="IPR011990">
    <property type="entry name" value="TPR-like_helical_dom_sf"/>
</dbReference>
<reference evidence="3" key="1">
    <citation type="journal article" date="2015" name="PLoS Genet.">
        <title>The dynamic genome and transcriptome of the human fungal pathogen Blastomyces and close relative Emmonsia.</title>
        <authorList>
            <person name="Munoz J.F."/>
            <person name="Gauthier G.M."/>
            <person name="Desjardins C.A."/>
            <person name="Gallo J.E."/>
            <person name="Holder J."/>
            <person name="Sullivan T.D."/>
            <person name="Marty A.J."/>
            <person name="Carmen J.C."/>
            <person name="Chen Z."/>
            <person name="Ding L."/>
            <person name="Gujja S."/>
            <person name="Magrini V."/>
            <person name="Misas E."/>
            <person name="Mitreva M."/>
            <person name="Priest M."/>
            <person name="Saif S."/>
            <person name="Whiston E.A."/>
            <person name="Young S."/>
            <person name="Zeng Q."/>
            <person name="Goldman W.E."/>
            <person name="Mardis E.R."/>
            <person name="Taylor J.W."/>
            <person name="McEwen J.G."/>
            <person name="Clay O.K."/>
            <person name="Klein B.S."/>
            <person name="Cuomo C.A."/>
        </authorList>
    </citation>
    <scope>NUCLEOTIDE SEQUENCE [LARGE SCALE GENOMIC DNA]</scope>
    <source>
        <strain evidence="3">UAMH 3008</strain>
    </source>
</reference>
<name>A0A0G2JA06_9EURO</name>
<feature type="region of interest" description="Disordered" evidence="1">
    <location>
        <begin position="112"/>
        <end position="139"/>
    </location>
</feature>
<sequence length="281" mass="31365">MSESKKPEPATKNDPSLSDSDEEEVFHDARYPAEEEADLLNQSNTHKSEANKLFSSARYSEAITTYDRALSFCPNYLDYEIAVLRSNISACHLKLEDWKAAVDAATSSIDRLDKALPPQSQKETASGERAGDRGGASTDNEVVELLDGDGDEESEEAQLKKLQEDDRRKEDIRRIRTKALMRRARAKMELGGWANLQGAEEDYKTLLEIGNLPAQDERVVRKALRELPGLVNAAKEQEVGEMMGKLKELGNGILKPFGLSTENFKFVKDDKSGGYNMAFEK</sequence>
<gene>
    <name evidence="2" type="ORF">EMCG_09214</name>
</gene>
<evidence type="ECO:0000313" key="3">
    <source>
        <dbReference type="Proteomes" id="UP000034164"/>
    </source>
</evidence>